<dbReference type="AlphaFoldDB" id="A0A8H4L690"/>
<sequence>MMVLKIGDIFREEKWLGASKPLTCVSSKHSPKKPTDALKTSCMPGWIETSTSPRSVTTVVMMCKSGHSIDEDLNKSLNRQLDFKHPTIDARTQIRLLRLQDHPTYGALSYTWGKAYRAEDVQEIQVANQPFFVRQNLFRFMQTAIRKGEHDLFFIDAICINQLDHRERQFQVCEMARVFRNATEVITWLGTPDARQSDNVQALESVKSKDCAVWTRSQWEGFRYLSYAQYWSRIWVVQEVLLASKLVIWCGDFTFPPALFGRGSSVTTYRNTRFAANGRPSTTKSAPARAKSPAETIITHRQRYFFRPTKASLTEATFIGTLEEMTSRLTKPAAELQTYQSTTPDLIYQMIRKFGRHECSDPRDKLYGLLGILNETSRGKVEPDYGRSVSYAYYQALKVGIEEIWPTDYPTDQPHWIEYSEGAFIGYYCDARDAFGLEDEVCIPILRQVLKELGFRARMQEAIFDAQMQKQFGWCDLQVSHYKRFRHMIIEYETQEPEIAPGFEWLFRFHTRERRIAENL</sequence>
<evidence type="ECO:0000313" key="2">
    <source>
        <dbReference type="EMBL" id="KAF4462338.1"/>
    </source>
</evidence>
<gene>
    <name evidence="2" type="ORF">FALBO_10853</name>
</gene>
<protein>
    <recommendedName>
        <fullName evidence="1">Heterokaryon incompatibility domain-containing protein</fullName>
    </recommendedName>
</protein>
<reference evidence="2 3" key="1">
    <citation type="submission" date="2020-01" db="EMBL/GenBank/DDBJ databases">
        <title>Identification and distribution of gene clusters putatively required for synthesis of sphingolipid metabolism inhibitors in phylogenetically diverse species of the filamentous fungus Fusarium.</title>
        <authorList>
            <person name="Kim H.-S."/>
            <person name="Busman M."/>
            <person name="Brown D.W."/>
            <person name="Divon H."/>
            <person name="Uhlig S."/>
            <person name="Proctor R.H."/>
        </authorList>
    </citation>
    <scope>NUCLEOTIDE SEQUENCE [LARGE SCALE GENOMIC DNA]</scope>
    <source>
        <strain evidence="2 3">NRRL 20459</strain>
    </source>
</reference>
<dbReference type="Proteomes" id="UP000554235">
    <property type="component" value="Unassembled WGS sequence"/>
</dbReference>
<dbReference type="InterPro" id="IPR010730">
    <property type="entry name" value="HET"/>
</dbReference>
<comment type="caution">
    <text evidence="2">The sequence shown here is derived from an EMBL/GenBank/DDBJ whole genome shotgun (WGS) entry which is preliminary data.</text>
</comment>
<evidence type="ECO:0000313" key="3">
    <source>
        <dbReference type="Proteomes" id="UP000554235"/>
    </source>
</evidence>
<feature type="domain" description="Heterokaryon incompatibility" evidence="1">
    <location>
        <begin position="105"/>
        <end position="239"/>
    </location>
</feature>
<evidence type="ECO:0000259" key="1">
    <source>
        <dbReference type="Pfam" id="PF06985"/>
    </source>
</evidence>
<proteinExistence type="predicted"/>
<organism evidence="2 3">
    <name type="scientific">Fusarium albosuccineum</name>
    <dbReference type="NCBI Taxonomy" id="1237068"/>
    <lineage>
        <taxon>Eukaryota</taxon>
        <taxon>Fungi</taxon>
        <taxon>Dikarya</taxon>
        <taxon>Ascomycota</taxon>
        <taxon>Pezizomycotina</taxon>
        <taxon>Sordariomycetes</taxon>
        <taxon>Hypocreomycetidae</taxon>
        <taxon>Hypocreales</taxon>
        <taxon>Nectriaceae</taxon>
        <taxon>Fusarium</taxon>
        <taxon>Fusarium decemcellulare species complex</taxon>
    </lineage>
</organism>
<dbReference type="EMBL" id="JAADYS010001550">
    <property type="protein sequence ID" value="KAF4462338.1"/>
    <property type="molecule type" value="Genomic_DNA"/>
</dbReference>
<dbReference type="OrthoDB" id="5386682at2759"/>
<dbReference type="PANTHER" id="PTHR24148:SF73">
    <property type="entry name" value="HET DOMAIN PROTEIN (AFU_ORTHOLOGUE AFUA_8G01020)"/>
    <property type="match status" value="1"/>
</dbReference>
<dbReference type="InterPro" id="IPR052895">
    <property type="entry name" value="HetReg/Transcr_Mod"/>
</dbReference>
<name>A0A8H4L690_9HYPO</name>
<accession>A0A8H4L690</accession>
<keyword evidence="3" id="KW-1185">Reference proteome</keyword>
<dbReference type="Pfam" id="PF06985">
    <property type="entry name" value="HET"/>
    <property type="match status" value="1"/>
</dbReference>
<dbReference type="PANTHER" id="PTHR24148">
    <property type="entry name" value="ANKYRIN REPEAT DOMAIN-CONTAINING PROTEIN 39 HOMOLOG-RELATED"/>
    <property type="match status" value="1"/>
</dbReference>